<keyword evidence="9" id="KW-1003">Cell membrane</keyword>
<feature type="compositionally biased region" description="Basic and acidic residues" evidence="10">
    <location>
        <begin position="88"/>
        <end position="117"/>
    </location>
</feature>
<evidence type="ECO:0000256" key="1">
    <source>
        <dbReference type="ARBA" id="ARBA00004167"/>
    </source>
</evidence>
<dbReference type="GO" id="GO:0043953">
    <property type="term" value="P:protein transport by the Tat complex"/>
    <property type="evidence" value="ECO:0007669"/>
    <property type="project" value="UniProtKB-UniRule"/>
</dbReference>
<dbReference type="HAMAP" id="MF_00236">
    <property type="entry name" value="TatA_E"/>
    <property type="match status" value="1"/>
</dbReference>
<comment type="function">
    <text evidence="8">Part of the twin-arginine translocation (Tat) system that transports large folded proteins containing a characteristic twin-arginine motif in their signal peptide across the thylakoid membrane. Involved in delta pH-dependent protein transport required for chloroplast development, especially thylakoid membrane formation. TATC and TATB mediate precursor recognition, whereas TATA facilitates translocation.</text>
</comment>
<dbReference type="Pfam" id="PF02416">
    <property type="entry name" value="TatA_B_E"/>
    <property type="match status" value="1"/>
</dbReference>
<evidence type="ECO:0000256" key="8">
    <source>
        <dbReference type="ARBA" id="ARBA00025340"/>
    </source>
</evidence>
<keyword evidence="3 9" id="KW-0812">Transmembrane</keyword>
<keyword evidence="5 9" id="KW-1133">Transmembrane helix</keyword>
<dbReference type="GO" id="GO:0008320">
    <property type="term" value="F:protein transmembrane transporter activity"/>
    <property type="evidence" value="ECO:0007669"/>
    <property type="project" value="UniProtKB-UniRule"/>
</dbReference>
<dbReference type="AlphaFoldDB" id="A0A831LJT2"/>
<comment type="similarity">
    <text evidence="9">Belongs to the TatA/E family.</text>
</comment>
<comment type="caution">
    <text evidence="11">The sequence shown here is derived from an EMBL/GenBank/DDBJ whole genome shotgun (WGS) entry which is preliminary data.</text>
</comment>
<evidence type="ECO:0000256" key="2">
    <source>
        <dbReference type="ARBA" id="ARBA00022448"/>
    </source>
</evidence>
<organism evidence="11">
    <name type="scientific">Geoalkalibacter subterraneus</name>
    <dbReference type="NCBI Taxonomy" id="483547"/>
    <lineage>
        <taxon>Bacteria</taxon>
        <taxon>Pseudomonadati</taxon>
        <taxon>Thermodesulfobacteriota</taxon>
        <taxon>Desulfuromonadia</taxon>
        <taxon>Desulfuromonadales</taxon>
        <taxon>Geoalkalibacteraceae</taxon>
        <taxon>Geoalkalibacter</taxon>
    </lineage>
</organism>
<evidence type="ECO:0000256" key="9">
    <source>
        <dbReference type="HAMAP-Rule" id="MF_00236"/>
    </source>
</evidence>
<gene>
    <name evidence="9" type="primary">tatA</name>
    <name evidence="11" type="ORF">ENN94_00640</name>
</gene>
<evidence type="ECO:0000256" key="4">
    <source>
        <dbReference type="ARBA" id="ARBA00022927"/>
    </source>
</evidence>
<protein>
    <recommendedName>
        <fullName evidence="9">Sec-independent protein translocase protein TatA</fullName>
    </recommendedName>
</protein>
<keyword evidence="4 9" id="KW-0653">Protein transport</keyword>
<dbReference type="GO" id="GO:0006886">
    <property type="term" value="P:intracellular protein transport"/>
    <property type="evidence" value="ECO:0007669"/>
    <property type="project" value="UniProtKB-ARBA"/>
</dbReference>
<sequence length="117" mass="12471">MFGIGMPELLLILGLALIVIGPKKLPDVAKALGRGMAEFKRATEDLKNTINTESQVAETRERLQREGKIKVPGAQADGEDGAAPEDSSADKVDEKQDAAAEQAAGKDADREVRDGKQ</sequence>
<name>A0A831LJT2_9BACT</name>
<keyword evidence="2 9" id="KW-0813">Transport</keyword>
<proteinExistence type="inferred from homology"/>
<dbReference type="PRINTS" id="PR01506">
    <property type="entry name" value="TATBPROTEIN"/>
</dbReference>
<dbReference type="PANTHER" id="PTHR33162">
    <property type="entry name" value="SEC-INDEPENDENT PROTEIN TRANSLOCASE PROTEIN TATA, CHLOROPLASTIC"/>
    <property type="match status" value="1"/>
</dbReference>
<dbReference type="Gene3D" id="1.20.5.3310">
    <property type="match status" value="1"/>
</dbReference>
<dbReference type="PANTHER" id="PTHR33162:SF1">
    <property type="entry name" value="SEC-INDEPENDENT PROTEIN TRANSLOCASE PROTEIN TATA, CHLOROPLASTIC"/>
    <property type="match status" value="1"/>
</dbReference>
<keyword evidence="6 9" id="KW-0811">Translocation</keyword>
<feature type="compositionally biased region" description="Basic and acidic residues" evidence="10">
    <location>
        <begin position="58"/>
        <end position="69"/>
    </location>
</feature>
<dbReference type="Proteomes" id="UP000886162">
    <property type="component" value="Unassembled WGS sequence"/>
</dbReference>
<dbReference type="GO" id="GO:0033281">
    <property type="term" value="C:TAT protein transport complex"/>
    <property type="evidence" value="ECO:0007669"/>
    <property type="project" value="UniProtKB-UniRule"/>
</dbReference>
<evidence type="ECO:0000256" key="7">
    <source>
        <dbReference type="ARBA" id="ARBA00023136"/>
    </source>
</evidence>
<evidence type="ECO:0000256" key="10">
    <source>
        <dbReference type="SAM" id="MobiDB-lite"/>
    </source>
</evidence>
<comment type="function">
    <text evidence="9">Part of the twin-arginine translocation (Tat) system that transports large folded proteins containing a characteristic twin-arginine motif in their signal peptide across membranes. TatA could form the protein-conducting channel of the Tat system.</text>
</comment>
<accession>A0A831LJT2</accession>
<comment type="subunit">
    <text evidence="9">Forms a complex with TatC.</text>
</comment>
<evidence type="ECO:0000256" key="5">
    <source>
        <dbReference type="ARBA" id="ARBA00022989"/>
    </source>
</evidence>
<dbReference type="InterPro" id="IPR003369">
    <property type="entry name" value="TatA/B/E"/>
</dbReference>
<keyword evidence="7 9" id="KW-0472">Membrane</keyword>
<feature type="region of interest" description="Disordered" evidence="10">
    <location>
        <begin position="50"/>
        <end position="117"/>
    </location>
</feature>
<evidence type="ECO:0000256" key="6">
    <source>
        <dbReference type="ARBA" id="ARBA00023010"/>
    </source>
</evidence>
<evidence type="ECO:0000256" key="3">
    <source>
        <dbReference type="ARBA" id="ARBA00022692"/>
    </source>
</evidence>
<dbReference type="NCBIfam" id="NF011430">
    <property type="entry name" value="PRK14861.1"/>
    <property type="match status" value="1"/>
</dbReference>
<reference evidence="11" key="1">
    <citation type="journal article" date="2020" name="mSystems">
        <title>Genome- and Community-Level Interaction Insights into Carbon Utilization and Element Cycling Functions of Hydrothermarchaeota in Hydrothermal Sediment.</title>
        <authorList>
            <person name="Zhou Z."/>
            <person name="Liu Y."/>
            <person name="Xu W."/>
            <person name="Pan J."/>
            <person name="Luo Z.H."/>
            <person name="Li M."/>
        </authorList>
    </citation>
    <scope>NUCLEOTIDE SEQUENCE [LARGE SCALE GENOMIC DNA]</scope>
    <source>
        <strain evidence="11">SpSt-1220</strain>
    </source>
</reference>
<evidence type="ECO:0000313" key="11">
    <source>
        <dbReference type="EMBL" id="HDR46187.1"/>
    </source>
</evidence>
<dbReference type="EMBL" id="DSDO01000043">
    <property type="protein sequence ID" value="HDR46187.1"/>
    <property type="molecule type" value="Genomic_DNA"/>
</dbReference>
<comment type="subcellular location">
    <subcellularLocation>
        <location evidence="9">Cell membrane</location>
        <topology evidence="9">Single-pass membrane protein</topology>
    </subcellularLocation>
    <subcellularLocation>
        <location evidence="1">Membrane</location>
        <topology evidence="1">Single-pass membrane protein</topology>
    </subcellularLocation>
</comment>
<dbReference type="InterPro" id="IPR006312">
    <property type="entry name" value="TatA/E"/>
</dbReference>